<dbReference type="EMBL" id="MRDB01000023">
    <property type="protein sequence ID" value="RKL38451.1"/>
    <property type="molecule type" value="Genomic_DNA"/>
</dbReference>
<dbReference type="Proteomes" id="UP000283569">
    <property type="component" value="Unassembled WGS sequence"/>
</dbReference>
<feature type="transmembrane region" description="Helical" evidence="2">
    <location>
        <begin position="92"/>
        <end position="118"/>
    </location>
</feature>
<feature type="region of interest" description="Disordered" evidence="1">
    <location>
        <begin position="1"/>
        <end position="50"/>
    </location>
</feature>
<organism evidence="3 4">
    <name type="scientific">Gibberella intermedia</name>
    <name type="common">Bulb rot disease fungus</name>
    <name type="synonym">Fusarium proliferatum</name>
    <dbReference type="NCBI Taxonomy" id="948311"/>
    <lineage>
        <taxon>Eukaryota</taxon>
        <taxon>Fungi</taxon>
        <taxon>Dikarya</taxon>
        <taxon>Ascomycota</taxon>
        <taxon>Pezizomycotina</taxon>
        <taxon>Sordariomycetes</taxon>
        <taxon>Hypocreomycetidae</taxon>
        <taxon>Hypocreales</taxon>
        <taxon>Nectriaceae</taxon>
        <taxon>Fusarium</taxon>
        <taxon>Fusarium fujikuroi species complex</taxon>
    </lineage>
</organism>
<reference evidence="3 4" key="1">
    <citation type="journal article" date="2018" name="Sci. Rep.">
        <title>Characterisation of pathogen-specific regions and novel effector candidates in Fusarium oxysporum f. sp. cepae.</title>
        <authorList>
            <person name="Armitage A.D."/>
            <person name="Taylor A."/>
            <person name="Sobczyk M.K."/>
            <person name="Baxter L."/>
            <person name="Greenfield B.P."/>
            <person name="Bates H.J."/>
            <person name="Wilson F."/>
            <person name="Jackson A.C."/>
            <person name="Ott S."/>
            <person name="Harrison R.J."/>
            <person name="Clarkson J.P."/>
        </authorList>
    </citation>
    <scope>NUCLEOTIDE SEQUENCE [LARGE SCALE GENOMIC DNA]</scope>
    <source>
        <strain evidence="3 4">Fp_A8</strain>
    </source>
</reference>
<name>A0A420TA89_GIBIN</name>
<feature type="compositionally biased region" description="Polar residues" evidence="1">
    <location>
        <begin position="9"/>
        <end position="20"/>
    </location>
</feature>
<feature type="transmembrane region" description="Helical" evidence="2">
    <location>
        <begin position="665"/>
        <end position="689"/>
    </location>
</feature>
<protein>
    <submittedName>
        <fullName evidence="3">Uncharacterized protein</fullName>
    </submittedName>
</protein>
<comment type="caution">
    <text evidence="3">The sequence shown here is derived from an EMBL/GenBank/DDBJ whole genome shotgun (WGS) entry which is preliminary data.</text>
</comment>
<feature type="transmembrane region" description="Helical" evidence="2">
    <location>
        <begin position="146"/>
        <end position="174"/>
    </location>
</feature>
<feature type="transmembrane region" description="Helical" evidence="2">
    <location>
        <begin position="210"/>
        <end position="233"/>
    </location>
</feature>
<gene>
    <name evidence="3" type="ORF">BFJ72_g7262</name>
</gene>
<keyword evidence="2" id="KW-0812">Transmembrane</keyword>
<evidence type="ECO:0000313" key="4">
    <source>
        <dbReference type="Proteomes" id="UP000283569"/>
    </source>
</evidence>
<evidence type="ECO:0000256" key="1">
    <source>
        <dbReference type="SAM" id="MobiDB-lite"/>
    </source>
</evidence>
<evidence type="ECO:0000256" key="2">
    <source>
        <dbReference type="SAM" id="Phobius"/>
    </source>
</evidence>
<accession>A0A420TA89</accession>
<dbReference type="AlphaFoldDB" id="A0A420TA89"/>
<sequence>MAQYEAILSTDTTDLPSGSPEQDMRLEETTPPPPGRYESFREADAVSLPRADTDFEPALLKTAHEENVSGKSQPPGPIPWNKYPKHRWWHKIGLLGLITLVAGTLVILSSCAILVFLWKGAQTARDRGEPAKFWKTIVFRDMATKVITICSAAIRVSIGLHISLVAAAVAALMLETTGTRFCDVAAVSIQRASGSSPYTILPASLRLTRLSIFGVLHASIMILGTIILVASTFTSTILLTDLKNVNIAGPMQTKLLPIGLGPNTTLSANGVLHYRSSPSANWRFGEMKSGNVASTAEIADTGNTYRVLLPYMKEESRTTLEHYSGPGLVGNFRTICFSPSLERIRFGLTASKSGLQTELDIRSTKNGPEFLKNWSDSRFTFYAQLPTKWNESDRATLPLSLANNFHAGPRGDLGLQDPLSGRNFTFIPLMLLKSSPILLRGFGHLDLGGETDESEAMDKIDQLKGLKTNMDGRWTTASLKNGTQVLSATLCFVADNAPELYEITMTGMTIPSEPTVEWQRNGTSKSSAQLQKQLGIGVSYKDYRDRHIMQLKVGVHNSKYSKSMTEPRNFALIQALLGYSPQGGWAMTNYKDLYEEDWIAWWAAHAVHVSLIQDILRVTGDPALAIQALAFRFHSMIFYDSIAEFDLYKPVTTISSVEMLIPVRWTGLAVVLSLILVHLLLVCSTMVLFQLKTRASGLGNAWQAIAQVVSTETRAVVEEASAVRDKEVEAWARSSGVSRRSYAVSMSDVRNRMEIIEQKL</sequence>
<proteinExistence type="predicted"/>
<keyword evidence="2" id="KW-0472">Membrane</keyword>
<evidence type="ECO:0000313" key="3">
    <source>
        <dbReference type="EMBL" id="RKL38451.1"/>
    </source>
</evidence>
<keyword evidence="2" id="KW-1133">Transmembrane helix</keyword>